<evidence type="ECO:0000259" key="9">
    <source>
        <dbReference type="Pfam" id="PF11904"/>
    </source>
</evidence>
<comment type="function">
    <text evidence="7">Acts as a molecular chaperone for G protein-coupled receptors, regulating their biogenesis and exit from the ER.</text>
</comment>
<dbReference type="GO" id="GO:0005789">
    <property type="term" value="C:endoplasmic reticulum membrane"/>
    <property type="evidence" value="ECO:0007669"/>
    <property type="project" value="UniProtKB-SubCell"/>
</dbReference>
<dbReference type="InterPro" id="IPR055285">
    <property type="entry name" value="ANKRD13_C"/>
</dbReference>
<evidence type="ECO:0000256" key="8">
    <source>
        <dbReference type="PROSITE-ProRule" id="PRU00023"/>
    </source>
</evidence>
<dbReference type="AlphaFoldDB" id="A0A9N9RIC8"/>
<dbReference type="InterPro" id="IPR002110">
    <property type="entry name" value="Ankyrin_rpt"/>
</dbReference>
<dbReference type="PROSITE" id="PS50088">
    <property type="entry name" value="ANK_REPEAT"/>
    <property type="match status" value="1"/>
</dbReference>
<sequence length="441" mass="51083">MDETSKEAEEFELHKSVFNNDLKKLTQILKNNKEIVDKKDKHGNTALYLATATGRIECVCILLKHNATVNIKNCNGWTPLSEAISYGNRQMIEVILKKLKEQTRKSLSKRKESLKTALTQINDFYMELKWEFSSWVPLISKILPNDVCKIYKLGSKIRLDSTLIDFNEMKWERGDISFLFCGDNETMITALDNEAKVYQYVRTQESEAEIQDEIDILMMSDIVTANFSTKNVSFTQVQTGWFFREDKKETIAGQYKCDLYHVNGLTLEQRKRREHLNRDDLQKNKTSIVESLTKSQVIDPNMEIPRRMSLKPPPVKAITFEEYMNSEIGNYPALGRELVFKKSQKQLKATVAMCSDFPLCLETLLNVFEVIAPLKHFSKLRDFISLKLPKKGFPISIHIPIIPTVSAKITFQDFEFRNNIPDELFDIPDNYSLDETRFPDL</sequence>
<evidence type="ECO:0000256" key="2">
    <source>
        <dbReference type="ARBA" id="ARBA00022737"/>
    </source>
</evidence>
<keyword evidence="2" id="KW-0677">Repeat</keyword>
<dbReference type="OrthoDB" id="1585644at2759"/>
<dbReference type="Pfam" id="PF12796">
    <property type="entry name" value="Ank_2"/>
    <property type="match status" value="1"/>
</dbReference>
<keyword evidence="4 8" id="KW-0040">ANK repeat</keyword>
<evidence type="ECO:0000313" key="11">
    <source>
        <dbReference type="Proteomes" id="UP001153620"/>
    </source>
</evidence>
<dbReference type="PANTHER" id="PTHR12447:SF25">
    <property type="entry name" value="ANKYRIN REPEAT DOMAIN-CONTAINING PROTEIN 13C"/>
    <property type="match status" value="1"/>
</dbReference>
<reference evidence="10" key="2">
    <citation type="submission" date="2022-10" db="EMBL/GenBank/DDBJ databases">
        <authorList>
            <consortium name="ENA_rothamsted_submissions"/>
            <consortium name="culmorum"/>
            <person name="King R."/>
        </authorList>
    </citation>
    <scope>NUCLEOTIDE SEQUENCE</scope>
</reference>
<gene>
    <name evidence="10" type="ORF">CHIRRI_LOCUS1557</name>
</gene>
<dbReference type="GO" id="GO:0005102">
    <property type="term" value="F:signaling receptor binding"/>
    <property type="evidence" value="ECO:0007669"/>
    <property type="project" value="TreeGrafter"/>
</dbReference>
<dbReference type="InterPro" id="IPR036770">
    <property type="entry name" value="Ankyrin_rpt-contain_sf"/>
</dbReference>
<protein>
    <recommendedName>
        <fullName evidence="9">Ankyrin repeat domain-containing protein</fullName>
    </recommendedName>
</protein>
<organism evidence="10 11">
    <name type="scientific">Chironomus riparius</name>
    <dbReference type="NCBI Taxonomy" id="315576"/>
    <lineage>
        <taxon>Eukaryota</taxon>
        <taxon>Metazoa</taxon>
        <taxon>Ecdysozoa</taxon>
        <taxon>Arthropoda</taxon>
        <taxon>Hexapoda</taxon>
        <taxon>Insecta</taxon>
        <taxon>Pterygota</taxon>
        <taxon>Neoptera</taxon>
        <taxon>Endopterygota</taxon>
        <taxon>Diptera</taxon>
        <taxon>Nematocera</taxon>
        <taxon>Chironomoidea</taxon>
        <taxon>Chironomidae</taxon>
        <taxon>Chironominae</taxon>
        <taxon>Chironomus</taxon>
    </lineage>
</organism>
<dbReference type="PROSITE" id="PS50297">
    <property type="entry name" value="ANK_REP_REGION"/>
    <property type="match status" value="1"/>
</dbReference>
<keyword evidence="11" id="KW-1185">Reference proteome</keyword>
<evidence type="ECO:0000256" key="1">
    <source>
        <dbReference type="ARBA" id="ARBA00004586"/>
    </source>
</evidence>
<dbReference type="Gene3D" id="1.25.40.20">
    <property type="entry name" value="Ankyrin repeat-containing domain"/>
    <property type="match status" value="1"/>
</dbReference>
<evidence type="ECO:0000256" key="3">
    <source>
        <dbReference type="ARBA" id="ARBA00022824"/>
    </source>
</evidence>
<keyword evidence="6" id="KW-0143">Chaperone</keyword>
<dbReference type="GO" id="GO:0006621">
    <property type="term" value="P:protein retention in ER lumen"/>
    <property type="evidence" value="ECO:0007669"/>
    <property type="project" value="TreeGrafter"/>
</dbReference>
<keyword evidence="3" id="KW-0256">Endoplasmic reticulum</keyword>
<comment type="subcellular location">
    <subcellularLocation>
        <location evidence="1">Endoplasmic reticulum membrane</location>
    </subcellularLocation>
</comment>
<dbReference type="PANTHER" id="PTHR12447">
    <property type="entry name" value="ANKYRIN REPEAT DOMAIN-CONTAINING PROTEIN 13"/>
    <property type="match status" value="1"/>
</dbReference>
<dbReference type="EMBL" id="OU895877">
    <property type="protein sequence ID" value="CAG9798575.1"/>
    <property type="molecule type" value="Genomic_DNA"/>
</dbReference>
<accession>A0A9N9RIC8</accession>
<proteinExistence type="predicted"/>
<dbReference type="Proteomes" id="UP001153620">
    <property type="component" value="Chromosome 1"/>
</dbReference>
<evidence type="ECO:0000256" key="5">
    <source>
        <dbReference type="ARBA" id="ARBA00023136"/>
    </source>
</evidence>
<keyword evidence="5" id="KW-0472">Membrane</keyword>
<feature type="domain" description="Ankyrin repeat" evidence="9">
    <location>
        <begin position="158"/>
        <end position="419"/>
    </location>
</feature>
<dbReference type="SUPFAM" id="SSF48403">
    <property type="entry name" value="Ankyrin repeat"/>
    <property type="match status" value="1"/>
</dbReference>
<evidence type="ECO:0000256" key="4">
    <source>
        <dbReference type="ARBA" id="ARBA00023043"/>
    </source>
</evidence>
<name>A0A9N9RIC8_9DIPT</name>
<dbReference type="InterPro" id="IPR021832">
    <property type="entry name" value="ANKRD13"/>
</dbReference>
<reference evidence="10" key="1">
    <citation type="submission" date="2022-01" db="EMBL/GenBank/DDBJ databases">
        <authorList>
            <person name="King R."/>
        </authorList>
    </citation>
    <scope>NUCLEOTIDE SEQUENCE</scope>
</reference>
<feature type="repeat" description="ANK" evidence="8">
    <location>
        <begin position="42"/>
        <end position="74"/>
    </location>
</feature>
<evidence type="ECO:0000256" key="6">
    <source>
        <dbReference type="ARBA" id="ARBA00023186"/>
    </source>
</evidence>
<dbReference type="SMART" id="SM00248">
    <property type="entry name" value="ANK"/>
    <property type="match status" value="2"/>
</dbReference>
<dbReference type="Pfam" id="PF11904">
    <property type="entry name" value="ANKRD13_C"/>
    <property type="match status" value="1"/>
</dbReference>
<evidence type="ECO:0000256" key="7">
    <source>
        <dbReference type="ARBA" id="ARBA00037107"/>
    </source>
</evidence>
<evidence type="ECO:0000313" key="10">
    <source>
        <dbReference type="EMBL" id="CAG9798575.1"/>
    </source>
</evidence>